<keyword evidence="4" id="KW-1185">Reference proteome</keyword>
<accession>A0A5M9JJI2</accession>
<protein>
    <recommendedName>
        <fullName evidence="2">AMP-dependent synthetase/ligase domain-containing protein</fullName>
    </recommendedName>
</protein>
<dbReference type="InterPro" id="IPR020845">
    <property type="entry name" value="AMP-binding_CS"/>
</dbReference>
<sequence length="366" mass="40511">MGMGGLRGARIWRRGLLTESYCVGAVEPPLLPHTIPEHFRSIVQAHGSNFALVSHAQKTKLTYRELDERSNVIACGLRDLGVGKGDRVAVSLGNGWEFGAITYAIWKLGAVLVPLNPAFNTKQVESALDHLEASHLIIGRETPLPFKPPRDNTPLLKDIIGDLTQAEWRSETVPSLKKIILVNTSESGEFAGFASTTPFRDLIHGHESQREKEVIPNERLHRDDVISIQFTSGTTSRPKAACLSHHSILNNAHFIGSRMALTPSDIVCCPPPLFHCFGSVLGYMATATHGSTILFPSPAFDPRSHSPEHPRPWRHGPLRRRHHVPRRTRTPLPGHYSSNRLLNPPHGHRVRVLGSEILDGKDFIVS</sequence>
<organism evidence="3 4">
    <name type="scientific">Monilinia fructicola</name>
    <name type="common">Brown rot fungus</name>
    <name type="synonym">Ciboria fructicola</name>
    <dbReference type="NCBI Taxonomy" id="38448"/>
    <lineage>
        <taxon>Eukaryota</taxon>
        <taxon>Fungi</taxon>
        <taxon>Dikarya</taxon>
        <taxon>Ascomycota</taxon>
        <taxon>Pezizomycotina</taxon>
        <taxon>Leotiomycetes</taxon>
        <taxon>Helotiales</taxon>
        <taxon>Sclerotiniaceae</taxon>
        <taxon>Monilinia</taxon>
    </lineage>
</organism>
<evidence type="ECO:0000313" key="4">
    <source>
        <dbReference type="Proteomes" id="UP000322873"/>
    </source>
</evidence>
<dbReference type="AlphaFoldDB" id="A0A5M9JJI2"/>
<dbReference type="Proteomes" id="UP000322873">
    <property type="component" value="Unassembled WGS sequence"/>
</dbReference>
<dbReference type="Pfam" id="PF00501">
    <property type="entry name" value="AMP-binding"/>
    <property type="match status" value="1"/>
</dbReference>
<gene>
    <name evidence="3" type="ORF">EYC84_008342</name>
</gene>
<proteinExistence type="predicted"/>
<comment type="caution">
    <text evidence="3">The sequence shown here is derived from an EMBL/GenBank/DDBJ whole genome shotgun (WGS) entry which is preliminary data.</text>
</comment>
<dbReference type="PANTHER" id="PTHR43201">
    <property type="entry name" value="ACYL-COA SYNTHETASE"/>
    <property type="match status" value="1"/>
</dbReference>
<feature type="domain" description="AMP-dependent synthetase/ligase" evidence="2">
    <location>
        <begin position="43"/>
        <end position="301"/>
    </location>
</feature>
<name>A0A5M9JJI2_MONFR</name>
<dbReference type="VEuPathDB" id="FungiDB:MFRU_061g00040"/>
<feature type="compositionally biased region" description="Basic and acidic residues" evidence="1">
    <location>
        <begin position="302"/>
        <end position="311"/>
    </location>
</feature>
<evidence type="ECO:0000259" key="2">
    <source>
        <dbReference type="Pfam" id="PF00501"/>
    </source>
</evidence>
<dbReference type="Gene3D" id="3.40.50.12780">
    <property type="entry name" value="N-terminal domain of ligase-like"/>
    <property type="match status" value="1"/>
</dbReference>
<feature type="compositionally biased region" description="Basic residues" evidence="1">
    <location>
        <begin position="312"/>
        <end position="329"/>
    </location>
</feature>
<dbReference type="EMBL" id="VICG01000010">
    <property type="protein sequence ID" value="KAA8567896.1"/>
    <property type="molecule type" value="Genomic_DNA"/>
</dbReference>
<dbReference type="PROSITE" id="PS00455">
    <property type="entry name" value="AMP_BINDING"/>
    <property type="match status" value="1"/>
</dbReference>
<dbReference type="SUPFAM" id="SSF56801">
    <property type="entry name" value="Acetyl-CoA synthetase-like"/>
    <property type="match status" value="1"/>
</dbReference>
<dbReference type="GO" id="GO:0031956">
    <property type="term" value="F:medium-chain fatty acid-CoA ligase activity"/>
    <property type="evidence" value="ECO:0007669"/>
    <property type="project" value="TreeGrafter"/>
</dbReference>
<reference evidence="3 4" key="1">
    <citation type="submission" date="2019-06" db="EMBL/GenBank/DDBJ databases">
        <title>Genome Sequence of the Brown Rot Fungal Pathogen Monilinia fructicola.</title>
        <authorList>
            <person name="De Miccolis Angelini R.M."/>
            <person name="Landi L."/>
            <person name="Abate D."/>
            <person name="Pollastro S."/>
            <person name="Romanazzi G."/>
            <person name="Faretra F."/>
        </authorList>
    </citation>
    <scope>NUCLEOTIDE SEQUENCE [LARGE SCALE GENOMIC DNA]</scope>
    <source>
        <strain evidence="3 4">Mfrc123</strain>
    </source>
</reference>
<evidence type="ECO:0000256" key="1">
    <source>
        <dbReference type="SAM" id="MobiDB-lite"/>
    </source>
</evidence>
<dbReference type="GO" id="GO:0006631">
    <property type="term" value="P:fatty acid metabolic process"/>
    <property type="evidence" value="ECO:0007669"/>
    <property type="project" value="TreeGrafter"/>
</dbReference>
<dbReference type="PANTHER" id="PTHR43201:SF30">
    <property type="entry name" value="AMP-DEPENDENT SYNTHETASE_LIGASE DOMAIN-CONTAINING PROTEIN"/>
    <property type="match status" value="1"/>
</dbReference>
<dbReference type="InterPro" id="IPR000873">
    <property type="entry name" value="AMP-dep_synth/lig_dom"/>
</dbReference>
<dbReference type="InterPro" id="IPR042099">
    <property type="entry name" value="ANL_N_sf"/>
</dbReference>
<evidence type="ECO:0000313" key="3">
    <source>
        <dbReference type="EMBL" id="KAA8567896.1"/>
    </source>
</evidence>
<feature type="region of interest" description="Disordered" evidence="1">
    <location>
        <begin position="300"/>
        <end position="343"/>
    </location>
</feature>